<dbReference type="Proteomes" id="UP000317039">
    <property type="component" value="Chromosome"/>
</dbReference>
<dbReference type="PANTHER" id="PTHR36115">
    <property type="entry name" value="PROLINE-RICH ANTIGEN HOMOLOG-RELATED"/>
    <property type="match status" value="1"/>
</dbReference>
<dbReference type="Pfam" id="PF06271">
    <property type="entry name" value="RDD"/>
    <property type="match status" value="1"/>
</dbReference>
<keyword evidence="3 7" id="KW-0812">Transmembrane</keyword>
<accession>A0A516NTZ2</accession>
<keyword evidence="5 7" id="KW-0472">Membrane</keyword>
<dbReference type="InterPro" id="IPR051791">
    <property type="entry name" value="Pra-immunoreactive"/>
</dbReference>
<evidence type="ECO:0000256" key="5">
    <source>
        <dbReference type="ARBA" id="ARBA00023136"/>
    </source>
</evidence>
<dbReference type="KEGG" id="nod:FOH10_30325"/>
<feature type="compositionally biased region" description="Low complexity" evidence="6">
    <location>
        <begin position="8"/>
        <end position="20"/>
    </location>
</feature>
<evidence type="ECO:0000256" key="2">
    <source>
        <dbReference type="ARBA" id="ARBA00022475"/>
    </source>
</evidence>
<evidence type="ECO:0000259" key="8">
    <source>
        <dbReference type="Pfam" id="PF06271"/>
    </source>
</evidence>
<feature type="compositionally biased region" description="Low complexity" evidence="6">
    <location>
        <begin position="28"/>
        <end position="108"/>
    </location>
</feature>
<dbReference type="EMBL" id="CP041695">
    <property type="protein sequence ID" value="QDP82387.1"/>
    <property type="molecule type" value="Genomic_DNA"/>
</dbReference>
<evidence type="ECO:0000256" key="6">
    <source>
        <dbReference type="SAM" id="MobiDB-lite"/>
    </source>
</evidence>
<comment type="subcellular location">
    <subcellularLocation>
        <location evidence="1">Cell membrane</location>
        <topology evidence="1">Multi-pass membrane protein</topology>
    </subcellularLocation>
</comment>
<proteinExistence type="predicted"/>
<evidence type="ECO:0000256" key="3">
    <source>
        <dbReference type="ARBA" id="ARBA00022692"/>
    </source>
</evidence>
<keyword evidence="2" id="KW-1003">Cell membrane</keyword>
<feature type="transmembrane region" description="Helical" evidence="7">
    <location>
        <begin position="156"/>
        <end position="175"/>
    </location>
</feature>
<protein>
    <submittedName>
        <fullName evidence="9">RDD family protein</fullName>
    </submittedName>
</protein>
<dbReference type="AlphaFoldDB" id="A0A516NTZ2"/>
<feature type="transmembrane region" description="Helical" evidence="7">
    <location>
        <begin position="133"/>
        <end position="150"/>
    </location>
</feature>
<feature type="domain" description="RDD" evidence="8">
    <location>
        <begin position="124"/>
        <end position="253"/>
    </location>
</feature>
<dbReference type="GO" id="GO:0005886">
    <property type="term" value="C:plasma membrane"/>
    <property type="evidence" value="ECO:0007669"/>
    <property type="project" value="UniProtKB-SubCell"/>
</dbReference>
<evidence type="ECO:0000313" key="9">
    <source>
        <dbReference type="EMBL" id="QDP82387.1"/>
    </source>
</evidence>
<feature type="region of interest" description="Disordered" evidence="6">
    <location>
        <begin position="1"/>
        <end position="116"/>
    </location>
</feature>
<reference evidence="9 10" key="1">
    <citation type="submission" date="2019-07" db="EMBL/GenBank/DDBJ databases">
        <title>Complete Genome Sequence and Methylome Analysis of Nocardia otitidis-caviarum NEB252.</title>
        <authorList>
            <person name="Fomenkov A."/>
            <person name="Anton B.P."/>
            <person name="Vincze T."/>
            <person name="Roberts R.J."/>
        </authorList>
    </citation>
    <scope>NUCLEOTIDE SEQUENCE [LARGE SCALE GENOMIC DNA]</scope>
    <source>
        <strain evidence="9 10">NEB252</strain>
    </source>
</reference>
<dbReference type="InterPro" id="IPR010432">
    <property type="entry name" value="RDD"/>
</dbReference>
<name>A0A516NTZ2_9NOCA</name>
<organism evidence="9 10">
    <name type="scientific">Nocardia otitidiscaviarum</name>
    <dbReference type="NCBI Taxonomy" id="1823"/>
    <lineage>
        <taxon>Bacteria</taxon>
        <taxon>Bacillati</taxon>
        <taxon>Actinomycetota</taxon>
        <taxon>Actinomycetes</taxon>
        <taxon>Mycobacteriales</taxon>
        <taxon>Nocardiaceae</taxon>
        <taxon>Nocardia</taxon>
    </lineage>
</organism>
<evidence type="ECO:0000256" key="4">
    <source>
        <dbReference type="ARBA" id="ARBA00022989"/>
    </source>
</evidence>
<evidence type="ECO:0000256" key="7">
    <source>
        <dbReference type="SAM" id="Phobius"/>
    </source>
</evidence>
<dbReference type="RefSeq" id="WP_143983235.1">
    <property type="nucleotide sequence ID" value="NZ_CP041695.1"/>
</dbReference>
<keyword evidence="4 7" id="KW-1133">Transmembrane helix</keyword>
<dbReference type="GeneID" id="80336654"/>
<feature type="transmembrane region" description="Helical" evidence="7">
    <location>
        <begin position="212"/>
        <end position="234"/>
    </location>
</feature>
<sequence length="260" mass="27737">MTSGGYDPNQYPQGGDPYGQNPGGQPYGQGQPQYGQQQPYGQSDPYNQQPPQYGQQPSDPYGQQPSDPYGQQPSDPYGQQPQYGQQPDPYGQQQPYGQPPQYGQQPGYGAPGFGGGFGGTAPGELWPRLGARIIDGLIVGIPAGIIGWVLNSSSSTLGTLWSVLTPALLFGYFVFMETQQSGQTLGKKLLGMRVLAPGGGTLDPATSAKRNLFVLANIIPCLGLLISIGLWIYIAVTIEQDPNKQGWHDKFAGGTQVVKS</sequence>
<gene>
    <name evidence="9" type="ORF">FOH10_30325</name>
</gene>
<evidence type="ECO:0000313" key="10">
    <source>
        <dbReference type="Proteomes" id="UP000317039"/>
    </source>
</evidence>
<evidence type="ECO:0000256" key="1">
    <source>
        <dbReference type="ARBA" id="ARBA00004651"/>
    </source>
</evidence>